<feature type="domain" description="RSE1/DDB1/CPSF1 first beta-propeller" evidence="1">
    <location>
        <begin position="2"/>
        <end position="145"/>
    </location>
</feature>
<dbReference type="InterPro" id="IPR050358">
    <property type="entry name" value="RSE1/DDB1/CFT1"/>
</dbReference>
<organism evidence="2 3">
    <name type="scientific">Adineta steineri</name>
    <dbReference type="NCBI Taxonomy" id="433720"/>
    <lineage>
        <taxon>Eukaryota</taxon>
        <taxon>Metazoa</taxon>
        <taxon>Spiralia</taxon>
        <taxon>Gnathifera</taxon>
        <taxon>Rotifera</taxon>
        <taxon>Eurotatoria</taxon>
        <taxon>Bdelloidea</taxon>
        <taxon>Adinetida</taxon>
        <taxon>Adinetidae</taxon>
        <taxon>Adineta</taxon>
    </lineage>
</organism>
<feature type="non-terminal residue" evidence="2">
    <location>
        <position position="1"/>
    </location>
</feature>
<comment type="caution">
    <text evidence="2">The sequence shown here is derived from an EMBL/GenBank/DDBJ whole genome shotgun (WGS) entry which is preliminary data.</text>
</comment>
<proteinExistence type="predicted"/>
<name>A0A820HVF2_9BILA</name>
<dbReference type="Proteomes" id="UP000663868">
    <property type="component" value="Unassembled WGS sequence"/>
</dbReference>
<protein>
    <recommendedName>
        <fullName evidence="1">RSE1/DDB1/CPSF1 first beta-propeller domain-containing protein</fullName>
    </recommendedName>
</protein>
<dbReference type="InterPro" id="IPR015943">
    <property type="entry name" value="WD40/YVTN_repeat-like_dom_sf"/>
</dbReference>
<feature type="non-terminal residue" evidence="2">
    <location>
        <position position="148"/>
    </location>
</feature>
<dbReference type="AlphaFoldDB" id="A0A820HVF2"/>
<dbReference type="Gene3D" id="2.130.10.10">
    <property type="entry name" value="YVTN repeat-like/Quinoprotein amine dehydrogenase"/>
    <property type="match status" value="1"/>
</dbReference>
<evidence type="ECO:0000313" key="3">
    <source>
        <dbReference type="Proteomes" id="UP000663868"/>
    </source>
</evidence>
<dbReference type="GO" id="GO:0016567">
    <property type="term" value="P:protein ubiquitination"/>
    <property type="evidence" value="ECO:0007669"/>
    <property type="project" value="UniProtKB-UniPathway"/>
</dbReference>
<sequence>VKIDEQNIIDIQFLPGHQKPTFIVLHPRANETSVINHDQEEYHIRTYQVELKERDITKLIWKQDMTLSEASFVIPIGQDNFSCIAIGRNAVALYKENDRPLEVESSLLDDEASIIGYCPIDEDGCRYLLTDYSGKLYLLVLERDKRNG</sequence>
<dbReference type="Pfam" id="PF10433">
    <property type="entry name" value="Beta-prop_RSE1_1st"/>
    <property type="match status" value="1"/>
</dbReference>
<dbReference type="InterPro" id="IPR018846">
    <property type="entry name" value="Beta-prop_RSE1/DDB1/CPSF1_1st"/>
</dbReference>
<evidence type="ECO:0000313" key="2">
    <source>
        <dbReference type="EMBL" id="CAF4302084.1"/>
    </source>
</evidence>
<gene>
    <name evidence="2" type="ORF">KXQ929_LOCUS45586</name>
</gene>
<accession>A0A820HVF2</accession>
<dbReference type="UniPathway" id="UPA00143"/>
<dbReference type="PANTHER" id="PTHR10644">
    <property type="entry name" value="DNA REPAIR/RNA PROCESSING CPSF FAMILY"/>
    <property type="match status" value="1"/>
</dbReference>
<evidence type="ECO:0000259" key="1">
    <source>
        <dbReference type="Pfam" id="PF10433"/>
    </source>
</evidence>
<dbReference type="EMBL" id="CAJOBB010014255">
    <property type="protein sequence ID" value="CAF4302084.1"/>
    <property type="molecule type" value="Genomic_DNA"/>
</dbReference>
<reference evidence="2" key="1">
    <citation type="submission" date="2021-02" db="EMBL/GenBank/DDBJ databases">
        <authorList>
            <person name="Nowell W R."/>
        </authorList>
    </citation>
    <scope>NUCLEOTIDE SEQUENCE</scope>
</reference>